<evidence type="ECO:0000259" key="6">
    <source>
        <dbReference type="PROSITE" id="PS50104"/>
    </source>
</evidence>
<dbReference type="SUPFAM" id="SSF52540">
    <property type="entry name" value="P-loop containing nucleoside triphosphate hydrolases"/>
    <property type="match status" value="1"/>
</dbReference>
<keyword evidence="3" id="KW-0611">Plant defense</keyword>
<evidence type="ECO:0000256" key="2">
    <source>
        <dbReference type="ARBA" id="ARBA00022737"/>
    </source>
</evidence>
<dbReference type="InterPro" id="IPR002182">
    <property type="entry name" value="NB-ARC"/>
</dbReference>
<dbReference type="InterPro" id="IPR027417">
    <property type="entry name" value="P-loop_NTPase"/>
</dbReference>
<evidence type="ECO:0000256" key="5">
    <source>
        <dbReference type="SAM" id="Coils"/>
    </source>
</evidence>
<gene>
    <name evidence="7" type="ORF">C1H46_034530</name>
</gene>
<dbReference type="InterPro" id="IPR058192">
    <property type="entry name" value="WHD_ROQ1-like"/>
</dbReference>
<dbReference type="InterPro" id="IPR035897">
    <property type="entry name" value="Toll_tir_struct_dom_sf"/>
</dbReference>
<dbReference type="SUPFAM" id="SSF52200">
    <property type="entry name" value="Toll/Interleukin receptor TIR domain"/>
    <property type="match status" value="1"/>
</dbReference>
<dbReference type="PANTHER" id="PTHR11017:SF573">
    <property type="entry name" value="ADP-RIBOSYL CYCLASE_CYCLIC ADP-RIBOSE HYDROLASE"/>
    <property type="match status" value="1"/>
</dbReference>
<keyword evidence="1" id="KW-0433">Leucine-rich repeat</keyword>
<dbReference type="Gene3D" id="1.10.8.430">
    <property type="entry name" value="Helical domain of apoptotic protease-activating factors"/>
    <property type="match status" value="1"/>
</dbReference>
<dbReference type="Pfam" id="PF00931">
    <property type="entry name" value="NB-ARC"/>
    <property type="match status" value="1"/>
</dbReference>
<name>A0A540L094_MALBA</name>
<accession>A0A540L094</accession>
<dbReference type="SMART" id="SM00255">
    <property type="entry name" value="TIR"/>
    <property type="match status" value="1"/>
</dbReference>
<dbReference type="InterPro" id="IPR044974">
    <property type="entry name" value="Disease_R_plants"/>
</dbReference>
<dbReference type="GO" id="GO:0043531">
    <property type="term" value="F:ADP binding"/>
    <property type="evidence" value="ECO:0007669"/>
    <property type="project" value="InterPro"/>
</dbReference>
<evidence type="ECO:0000256" key="3">
    <source>
        <dbReference type="ARBA" id="ARBA00022821"/>
    </source>
</evidence>
<evidence type="ECO:0000313" key="7">
    <source>
        <dbReference type="EMBL" id="TQD79898.1"/>
    </source>
</evidence>
<dbReference type="Gene3D" id="3.40.50.10140">
    <property type="entry name" value="Toll/interleukin-1 receptor homology (TIR) domain"/>
    <property type="match status" value="1"/>
</dbReference>
<organism evidence="7 8">
    <name type="scientific">Malus baccata</name>
    <name type="common">Siberian crab apple</name>
    <name type="synonym">Pyrus baccata</name>
    <dbReference type="NCBI Taxonomy" id="106549"/>
    <lineage>
        <taxon>Eukaryota</taxon>
        <taxon>Viridiplantae</taxon>
        <taxon>Streptophyta</taxon>
        <taxon>Embryophyta</taxon>
        <taxon>Tracheophyta</taxon>
        <taxon>Spermatophyta</taxon>
        <taxon>Magnoliopsida</taxon>
        <taxon>eudicotyledons</taxon>
        <taxon>Gunneridae</taxon>
        <taxon>Pentapetalae</taxon>
        <taxon>rosids</taxon>
        <taxon>fabids</taxon>
        <taxon>Rosales</taxon>
        <taxon>Rosaceae</taxon>
        <taxon>Amygdaloideae</taxon>
        <taxon>Maleae</taxon>
        <taxon>Malus</taxon>
    </lineage>
</organism>
<dbReference type="PROSITE" id="PS50104">
    <property type="entry name" value="TIR"/>
    <property type="match status" value="1"/>
</dbReference>
<dbReference type="InterPro" id="IPR042197">
    <property type="entry name" value="Apaf_helical"/>
</dbReference>
<dbReference type="InterPro" id="IPR032675">
    <property type="entry name" value="LRR_dom_sf"/>
</dbReference>
<dbReference type="InterPro" id="IPR058546">
    <property type="entry name" value="RPS4B/Roq1-like_LRR"/>
</dbReference>
<comment type="caution">
    <text evidence="7">The sequence shown here is derived from an EMBL/GenBank/DDBJ whole genome shotgun (WGS) entry which is preliminary data.</text>
</comment>
<dbReference type="Gene3D" id="3.40.50.300">
    <property type="entry name" value="P-loop containing nucleotide triphosphate hydrolases"/>
    <property type="match status" value="1"/>
</dbReference>
<dbReference type="Pfam" id="PF01582">
    <property type="entry name" value="TIR"/>
    <property type="match status" value="1"/>
</dbReference>
<proteinExistence type="predicted"/>
<dbReference type="Pfam" id="PF23282">
    <property type="entry name" value="WHD_ROQ1"/>
    <property type="match status" value="1"/>
</dbReference>
<dbReference type="PRINTS" id="PR00364">
    <property type="entry name" value="DISEASERSIST"/>
</dbReference>
<dbReference type="SUPFAM" id="SSF52058">
    <property type="entry name" value="L domain-like"/>
    <property type="match status" value="2"/>
</dbReference>
<dbReference type="PANTHER" id="PTHR11017">
    <property type="entry name" value="LEUCINE-RICH REPEAT-CONTAINING PROTEIN"/>
    <property type="match status" value="1"/>
</dbReference>
<dbReference type="Gene3D" id="3.80.10.10">
    <property type="entry name" value="Ribonuclease Inhibitor"/>
    <property type="match status" value="4"/>
</dbReference>
<keyword evidence="4" id="KW-0520">NAD</keyword>
<feature type="domain" description="TIR" evidence="6">
    <location>
        <begin position="12"/>
        <end position="178"/>
    </location>
</feature>
<evidence type="ECO:0000313" key="8">
    <source>
        <dbReference type="Proteomes" id="UP000315295"/>
    </source>
</evidence>
<sequence>MASSSSSSVPDCKYDVFLNFRGEDTRKTFIGHLHKDLARKSINTFIDAEELRKGEGLSQLLAAISDSRLSVVIFSQNYASSTWCLKELVQILQCMDHQKQIVIPIFYQVDPSHVRKIKESFGEAFSKHEHDPNADMEEVQRWRSALQRAPDLCGWDSQNYQDDAKLIDLIVDDIFKKLTNISSSEKNGLVGLVGMDSRLRKMDSLLCPEVGDVRFVGIWGMGGIGKTTIARAVYDKIKHHFEGRCFLENVKGCFPSTDAGEARLDMQAEILSSITNTKVRSSEILRNGFQAMMERVGKKKVLLVLDNVESSSQIEALIGKQPSFGGGSRIIITTRDKQSLSRLGDQIYEPEFLNDNDALKLFMQYAFSRKQPTEEYIDLSGHFTKYAQGLPLALKVLGAFLENKTERAWTDELKKIARNPNPGIQEMLRTSFDGLDRYQKEIFLDIACFFKQMKKDFATRIMEGCGFHPHTGLDVLVGRALVTISSDGVLEMHDLLEEMGREIVREKSIEEPGSCSRLWSDEDVCHVLTKKTATEAVESIIVHWPHSDNVVELDTAFLKMTKLRLLRVHTHNILPLNMPDDQWKYKDLKFLSEKLSYLFWHNCPLKSLSSNFNPENLVEIDMQHSWVEHLWKGTKPLGKLKIINLKGSHRLKETPDFTKAKNLEKLILGRCTSLYEVHPSISALEKLVLLDLSWCGKLKTFSSNISMKSLETLDLSFCSILEKFPEISEVMEKLSKLYLQGTAIKELPRSINNFIGLVTLNLEYCRELEILPNSFVQLKSLQFLNLSGCPKLKGFPENGGNMEGLRELRLDETSVEDLCPSIYSLENLESLSLKQCKKLHSLPSSIHMRSLQTLNLSGCSNLDNFSEIPEVMNLLELNLDETAISELPSSIKNFTGLVTLSLKDCRRLKIFPGSIHMRSLQVLNVSGCSNLKNFPEFLKGTENLTELHLDWTIFTELYYKQASFGQQFMFSGIAIEELPSIIYSLTGLATLTLRYSEDFKSLTSSICQLQSLNYLSLSGCTKFKVFPDILENMERLASLDLDSTSIRELPASIERLQGLVSLNLNNCKSLVYLPDSICNLLRLEWLTLHGCSKLSKLPEDLWYLKRLDIKGTGIHGYRPEQRFITLGDLAQFRSTAPMIKAMVPNIEQNEGVADVDVEERQDIAKSSYVEEMQRQQRPRLEVLERLEVLDRLEVLERLERLEERQWRRGRLEERQRVLEVILEVRQRRGHLEVLEERQRVLEVILEVRQRRGVLEERQRRGLRRRLEVLEEVLEVLEERRRLEVLEEVLEERRRCSDITLP</sequence>
<reference evidence="7 8" key="1">
    <citation type="journal article" date="2019" name="G3 (Bethesda)">
        <title>Sequencing of a Wild Apple (Malus baccata) Genome Unravels the Differences Between Cultivated and Wild Apple Species Regarding Disease Resistance and Cold Tolerance.</title>
        <authorList>
            <person name="Chen X."/>
        </authorList>
    </citation>
    <scope>NUCLEOTIDE SEQUENCE [LARGE SCALE GENOMIC DNA]</scope>
    <source>
        <strain evidence="8">cv. Shandingzi</strain>
        <tissue evidence="7">Leaves</tissue>
    </source>
</reference>
<protein>
    <recommendedName>
        <fullName evidence="6">TIR domain-containing protein</fullName>
    </recommendedName>
</protein>
<dbReference type="EMBL" id="VIEB01000833">
    <property type="protein sequence ID" value="TQD79898.1"/>
    <property type="molecule type" value="Genomic_DNA"/>
</dbReference>
<dbReference type="FunFam" id="3.40.50.10140:FF:000007">
    <property type="entry name" value="Disease resistance protein (TIR-NBS-LRR class)"/>
    <property type="match status" value="1"/>
</dbReference>
<keyword evidence="8" id="KW-1185">Reference proteome</keyword>
<evidence type="ECO:0000256" key="1">
    <source>
        <dbReference type="ARBA" id="ARBA00022614"/>
    </source>
</evidence>
<dbReference type="GO" id="GO:0006952">
    <property type="term" value="P:defense response"/>
    <property type="evidence" value="ECO:0007669"/>
    <property type="project" value="InterPro"/>
</dbReference>
<dbReference type="GO" id="GO:0007165">
    <property type="term" value="P:signal transduction"/>
    <property type="evidence" value="ECO:0007669"/>
    <property type="project" value="InterPro"/>
</dbReference>
<dbReference type="Proteomes" id="UP000315295">
    <property type="component" value="Unassembled WGS sequence"/>
</dbReference>
<dbReference type="Pfam" id="PF23286">
    <property type="entry name" value="LRR_13"/>
    <property type="match status" value="3"/>
</dbReference>
<keyword evidence="2" id="KW-0677">Repeat</keyword>
<dbReference type="InterPro" id="IPR000157">
    <property type="entry name" value="TIR_dom"/>
</dbReference>
<evidence type="ECO:0000256" key="4">
    <source>
        <dbReference type="ARBA" id="ARBA00023027"/>
    </source>
</evidence>
<feature type="coiled-coil region" evidence="5">
    <location>
        <begin position="1259"/>
        <end position="1286"/>
    </location>
</feature>
<keyword evidence="5" id="KW-0175">Coiled coil</keyword>